<dbReference type="Proteomes" id="UP000033618">
    <property type="component" value="Unassembled WGS sequence"/>
</dbReference>
<sequence length="176" mass="20380">MELIDELLKIKELRESRAQLALTREQWAFAKTRQERDDALQTWEAQCDEARERETTLFGAMMGALRRVREIEDTRWEVQSMRQESDRLGDLASQAELALTQAQARLDEVRNTARRAERAKQKFVDLALRYTHIAAREAQRVEDLEMEEVAAQGKAGADRADQEAREEWNADHPPGD</sequence>
<dbReference type="OrthoDB" id="8912010at2"/>
<dbReference type="InterPro" id="IPR053716">
    <property type="entry name" value="Flag_assembly_chemotaxis_eff"/>
</dbReference>
<reference evidence="3 4" key="1">
    <citation type="submission" date="2015-03" db="EMBL/GenBank/DDBJ databases">
        <title>Draft Genome Sequence of Burkholderia andropogonis type strain ICMP2807, isolated from Sorghum bicolor.</title>
        <authorList>
            <person name="Lopes-Santos L."/>
            <person name="Castro D.B."/>
            <person name="Ottoboni L.M."/>
            <person name="Park D."/>
            <person name="Weirc B.S."/>
            <person name="Destefano S.A."/>
        </authorList>
    </citation>
    <scope>NUCLEOTIDE SEQUENCE [LARGE SCALE GENOMIC DNA]</scope>
    <source>
        <strain evidence="3 4">ICMP2807</strain>
    </source>
</reference>
<feature type="coiled-coil region" evidence="1">
    <location>
        <begin position="92"/>
        <end position="126"/>
    </location>
</feature>
<dbReference type="PATRIC" id="fig|28092.6.peg.186"/>
<evidence type="ECO:0000256" key="2">
    <source>
        <dbReference type="SAM" id="MobiDB-lite"/>
    </source>
</evidence>
<evidence type="ECO:0000256" key="1">
    <source>
        <dbReference type="SAM" id="Coils"/>
    </source>
</evidence>
<gene>
    <name evidence="3" type="ORF">WM40_00815</name>
</gene>
<feature type="region of interest" description="Disordered" evidence="2">
    <location>
        <begin position="146"/>
        <end position="176"/>
    </location>
</feature>
<comment type="caution">
    <text evidence="3">The sequence shown here is derived from an EMBL/GenBank/DDBJ whole genome shotgun (WGS) entry which is preliminary data.</text>
</comment>
<dbReference type="Gene3D" id="1.10.287.1700">
    <property type="match status" value="1"/>
</dbReference>
<name>A0A0F5K5T5_9BURK</name>
<dbReference type="InterPro" id="IPR009929">
    <property type="entry name" value="T3SS_YscO"/>
</dbReference>
<feature type="compositionally biased region" description="Basic and acidic residues" evidence="2">
    <location>
        <begin position="156"/>
        <end position="176"/>
    </location>
</feature>
<evidence type="ECO:0008006" key="5">
    <source>
        <dbReference type="Google" id="ProtNLM"/>
    </source>
</evidence>
<dbReference type="EMBL" id="LAQU01000001">
    <property type="protein sequence ID" value="KKB65214.1"/>
    <property type="molecule type" value="Genomic_DNA"/>
</dbReference>
<dbReference type="STRING" id="28092.WM40_00815"/>
<keyword evidence="4" id="KW-1185">Reference proteome</keyword>
<protein>
    <recommendedName>
        <fullName evidence="5">Type III secretion protein</fullName>
    </recommendedName>
</protein>
<proteinExistence type="predicted"/>
<organism evidence="3 4">
    <name type="scientific">Robbsia andropogonis</name>
    <dbReference type="NCBI Taxonomy" id="28092"/>
    <lineage>
        <taxon>Bacteria</taxon>
        <taxon>Pseudomonadati</taxon>
        <taxon>Pseudomonadota</taxon>
        <taxon>Betaproteobacteria</taxon>
        <taxon>Burkholderiales</taxon>
        <taxon>Burkholderiaceae</taxon>
        <taxon>Robbsia</taxon>
    </lineage>
</organism>
<evidence type="ECO:0000313" key="3">
    <source>
        <dbReference type="EMBL" id="KKB65214.1"/>
    </source>
</evidence>
<dbReference type="RefSeq" id="WP_024902567.1">
    <property type="nucleotide sequence ID" value="NZ_CADFGU010000001.1"/>
</dbReference>
<keyword evidence="1" id="KW-0175">Coiled coil</keyword>
<accession>A0A0F5K5T5</accession>
<dbReference type="AlphaFoldDB" id="A0A0F5K5T5"/>
<evidence type="ECO:0000313" key="4">
    <source>
        <dbReference type="Proteomes" id="UP000033618"/>
    </source>
</evidence>
<dbReference type="Pfam" id="PF07321">
    <property type="entry name" value="YscO"/>
    <property type="match status" value="1"/>
</dbReference>